<gene>
    <name evidence="2" type="ORF">VIT_00s0259g00090</name>
</gene>
<evidence type="ECO:0000259" key="1">
    <source>
        <dbReference type="Pfam" id="PF16561"/>
    </source>
</evidence>
<dbReference type="eggNOG" id="KOG1616">
    <property type="taxonomic scope" value="Eukaryota"/>
</dbReference>
<dbReference type="Proteomes" id="UP000009183">
    <property type="component" value="Unassembled WGS sequence, unordered"/>
</dbReference>
<organism evidence="2 3">
    <name type="scientific">Vitis vinifera</name>
    <name type="common">Grape</name>
    <dbReference type="NCBI Taxonomy" id="29760"/>
    <lineage>
        <taxon>Eukaryota</taxon>
        <taxon>Viridiplantae</taxon>
        <taxon>Streptophyta</taxon>
        <taxon>Embryophyta</taxon>
        <taxon>Tracheophyta</taxon>
        <taxon>Spermatophyta</taxon>
        <taxon>Magnoliopsida</taxon>
        <taxon>eudicotyledons</taxon>
        <taxon>Gunneridae</taxon>
        <taxon>Pentapetalae</taxon>
        <taxon>rosids</taxon>
        <taxon>Vitales</taxon>
        <taxon>Vitaceae</taxon>
        <taxon>Viteae</taxon>
        <taxon>Vitis</taxon>
    </lineage>
</organism>
<dbReference type="GO" id="GO:0009507">
    <property type="term" value="C:chloroplast"/>
    <property type="evidence" value="ECO:0007669"/>
    <property type="project" value="UniProtKB-ARBA"/>
</dbReference>
<dbReference type="InterPro" id="IPR032640">
    <property type="entry name" value="AMPK1_CBM"/>
</dbReference>
<reference evidence="3" key="1">
    <citation type="journal article" date="2007" name="Nature">
        <title>The grapevine genome sequence suggests ancestral hexaploidization in major angiosperm phyla.</title>
        <authorList>
            <consortium name="The French-Italian Public Consortium for Grapevine Genome Characterization."/>
            <person name="Jaillon O."/>
            <person name="Aury J.-M."/>
            <person name="Noel B."/>
            <person name="Policriti A."/>
            <person name="Clepet C."/>
            <person name="Casagrande A."/>
            <person name="Choisne N."/>
            <person name="Aubourg S."/>
            <person name="Vitulo N."/>
            <person name="Jubin C."/>
            <person name="Vezzi A."/>
            <person name="Legeai F."/>
            <person name="Hugueney P."/>
            <person name="Dasilva C."/>
            <person name="Horner D."/>
            <person name="Mica E."/>
            <person name="Jublot D."/>
            <person name="Poulain J."/>
            <person name="Bruyere C."/>
            <person name="Billault A."/>
            <person name="Segurens B."/>
            <person name="Gouyvenoux M."/>
            <person name="Ugarte E."/>
            <person name="Cattonaro F."/>
            <person name="Anthouard V."/>
            <person name="Vico V."/>
            <person name="Del Fabbro C."/>
            <person name="Alaux M."/>
            <person name="Di Gaspero G."/>
            <person name="Dumas V."/>
            <person name="Felice N."/>
            <person name="Paillard S."/>
            <person name="Juman I."/>
            <person name="Moroldo M."/>
            <person name="Scalabrin S."/>
            <person name="Canaguier A."/>
            <person name="Le Clainche I."/>
            <person name="Malacrida G."/>
            <person name="Durand E."/>
            <person name="Pesole G."/>
            <person name="Laucou V."/>
            <person name="Chatelet P."/>
            <person name="Merdinoglu D."/>
            <person name="Delledonne M."/>
            <person name="Pezzotti M."/>
            <person name="Lecharny A."/>
            <person name="Scarpelli C."/>
            <person name="Artiguenave F."/>
            <person name="Pe M.E."/>
            <person name="Valle G."/>
            <person name="Morgante M."/>
            <person name="Caboche M."/>
            <person name="Adam-Blondon A.-F."/>
            <person name="Weissenbach J."/>
            <person name="Quetier F."/>
            <person name="Wincker P."/>
        </authorList>
    </citation>
    <scope>NUCLEOTIDE SEQUENCE [LARGE SCALE GENOMIC DNA]</scope>
    <source>
        <strain evidence="3">cv. Pinot noir / PN40024</strain>
    </source>
</reference>
<dbReference type="Pfam" id="PF16561">
    <property type="entry name" value="AMPK1_CBM"/>
    <property type="match status" value="1"/>
</dbReference>
<keyword evidence="3" id="KW-1185">Reference proteome</keyword>
<dbReference type="InterPro" id="IPR013783">
    <property type="entry name" value="Ig-like_fold"/>
</dbReference>
<dbReference type="Gene3D" id="2.60.40.10">
    <property type="entry name" value="Immunoglobulins"/>
    <property type="match status" value="1"/>
</dbReference>
<dbReference type="PANTHER" id="PTHR46316:SF2">
    <property type="entry name" value="SNF1-RELATED PROTEIN KINASE REGULATORY SUBUNIT BETA-2"/>
    <property type="match status" value="1"/>
</dbReference>
<feature type="domain" description="AMP-activated protein kinase glycogen-binding" evidence="1">
    <location>
        <begin position="24"/>
        <end position="49"/>
    </location>
</feature>
<dbReference type="PaxDb" id="29760-VIT_00s0259g00090.t01"/>
<sequence>MLITNHSWMQASSGYEDMCSEQGIPTMITWSYGGKEVAVEGSWDNWKIRKDDRSIDHVLILGSVV</sequence>
<proteinExistence type="predicted"/>
<dbReference type="AlphaFoldDB" id="F6GYZ7"/>
<dbReference type="HOGENOM" id="CLU_2854268_0_0_1"/>
<dbReference type="STRING" id="29760.F6GYZ7"/>
<evidence type="ECO:0000313" key="2">
    <source>
        <dbReference type="EMBL" id="CCB45188.1"/>
    </source>
</evidence>
<protein>
    <recommendedName>
        <fullName evidence="1">AMP-activated protein kinase glycogen-binding domain-containing protein</fullName>
    </recommendedName>
</protein>
<dbReference type="SUPFAM" id="SSF81296">
    <property type="entry name" value="E set domains"/>
    <property type="match status" value="1"/>
</dbReference>
<accession>F6GYZ7</accession>
<dbReference type="EMBL" id="FN594980">
    <property type="protein sequence ID" value="CCB45188.1"/>
    <property type="molecule type" value="Genomic_DNA"/>
</dbReference>
<dbReference type="PANTHER" id="PTHR46316">
    <property type="entry name" value="SNF1-RELATED PROTEIN KINASE REGULATORY SUBUNIT BETA-1"/>
    <property type="match status" value="1"/>
</dbReference>
<dbReference type="InterPro" id="IPR043554">
    <property type="entry name" value="KINB"/>
</dbReference>
<dbReference type="InterPro" id="IPR014756">
    <property type="entry name" value="Ig_E-set"/>
</dbReference>
<evidence type="ECO:0000313" key="3">
    <source>
        <dbReference type="Proteomes" id="UP000009183"/>
    </source>
</evidence>
<name>F6GYZ7_VITVI</name>
<dbReference type="InParanoid" id="F6GYZ7"/>